<dbReference type="AlphaFoldDB" id="A0A3E1K6I3"/>
<dbReference type="EMBL" id="QUZK01000044">
    <property type="protein sequence ID" value="RFF29621.1"/>
    <property type="molecule type" value="Genomic_DNA"/>
</dbReference>
<proteinExistence type="predicted"/>
<evidence type="ECO:0000256" key="3">
    <source>
        <dbReference type="ARBA" id="ARBA00023136"/>
    </source>
</evidence>
<evidence type="ECO:0000256" key="4">
    <source>
        <dbReference type="SAM" id="Phobius"/>
    </source>
</evidence>
<dbReference type="CDD" id="cd06174">
    <property type="entry name" value="MFS"/>
    <property type="match status" value="1"/>
</dbReference>
<dbReference type="InterPro" id="IPR036259">
    <property type="entry name" value="MFS_trans_sf"/>
</dbReference>
<keyword evidence="2 4" id="KW-1133">Transmembrane helix</keyword>
<feature type="transmembrane region" description="Helical" evidence="4">
    <location>
        <begin position="152"/>
        <end position="175"/>
    </location>
</feature>
<feature type="transmembrane region" description="Helical" evidence="4">
    <location>
        <begin position="406"/>
        <end position="426"/>
    </location>
</feature>
<dbReference type="OrthoDB" id="5800571at2"/>
<dbReference type="InterPro" id="IPR011701">
    <property type="entry name" value="MFS"/>
</dbReference>
<dbReference type="SUPFAM" id="SSF103473">
    <property type="entry name" value="MFS general substrate transporter"/>
    <property type="match status" value="1"/>
</dbReference>
<feature type="transmembrane region" description="Helical" evidence="4">
    <location>
        <begin position="90"/>
        <end position="108"/>
    </location>
</feature>
<accession>A0A3E1K6I3</accession>
<dbReference type="InterPro" id="IPR052528">
    <property type="entry name" value="Sugar_transport-like"/>
</dbReference>
<dbReference type="Gene3D" id="1.20.1250.20">
    <property type="entry name" value="MFS general substrate transporter like domains"/>
    <property type="match status" value="2"/>
</dbReference>
<dbReference type="PANTHER" id="PTHR23526">
    <property type="entry name" value="INTEGRAL MEMBRANE TRANSPORT PROTEIN-RELATED"/>
    <property type="match status" value="1"/>
</dbReference>
<keyword evidence="3 4" id="KW-0472">Membrane</keyword>
<feature type="transmembrane region" description="Helical" evidence="4">
    <location>
        <begin position="25"/>
        <end position="44"/>
    </location>
</feature>
<feature type="transmembrane region" description="Helical" evidence="4">
    <location>
        <begin position="181"/>
        <end position="200"/>
    </location>
</feature>
<keyword evidence="6" id="KW-1185">Reference proteome</keyword>
<feature type="transmembrane region" description="Helical" evidence="4">
    <location>
        <begin position="334"/>
        <end position="355"/>
    </location>
</feature>
<gene>
    <name evidence="5" type="ORF">DZC52_12070</name>
</gene>
<feature type="transmembrane region" description="Helical" evidence="4">
    <location>
        <begin position="367"/>
        <end position="394"/>
    </location>
</feature>
<feature type="transmembrane region" description="Helical" evidence="4">
    <location>
        <begin position="312"/>
        <end position="328"/>
    </location>
</feature>
<protein>
    <submittedName>
        <fullName evidence="5">MFS transporter</fullName>
    </submittedName>
</protein>
<dbReference type="RefSeq" id="WP_116651402.1">
    <property type="nucleotide sequence ID" value="NZ_QUZK01000044.1"/>
</dbReference>
<comment type="caution">
    <text evidence="5">The sequence shown here is derived from an EMBL/GenBank/DDBJ whole genome shotgun (WGS) entry which is preliminary data.</text>
</comment>
<evidence type="ECO:0000313" key="5">
    <source>
        <dbReference type="EMBL" id="RFF29621.1"/>
    </source>
</evidence>
<dbReference type="PANTHER" id="PTHR23526:SF2">
    <property type="entry name" value="MAJOR FACILITATOR SUPERFAMILY (MFS) PROFILE DOMAIN-CONTAINING PROTEIN"/>
    <property type="match status" value="1"/>
</dbReference>
<evidence type="ECO:0000256" key="1">
    <source>
        <dbReference type="ARBA" id="ARBA00022692"/>
    </source>
</evidence>
<evidence type="ECO:0000256" key="2">
    <source>
        <dbReference type="ARBA" id="ARBA00022989"/>
    </source>
</evidence>
<dbReference type="Pfam" id="PF07690">
    <property type="entry name" value="MFS_1"/>
    <property type="match status" value="1"/>
</dbReference>
<name>A0A3E1K6I3_9GAMM</name>
<sequence length="434" mass="47369">MPASSESSALPYVARTLMPREVRTNGAMAVALGALEGGLVGVVVKTQFAAVADAAWVNLCVALVAGSPAFANVVSLWVSGLAEGRDKPAWVARLMALTSAFLILMALSPTSVSGLVMITLGMIVARLAWAGVITLRAAIWRANFPRQVRARITGWITIIYSLTIAATAAVIGLLMNWWPEVWRLAFPVAGVIGLGAAWRYQATRVRGGRRIQSEELDQRRGRSGGQLRAAFDILRTDRWYRRYMMTMFAFGSGNLMVIALLVVLLNEQFGFARFEQVMITTALPLVMLSIFTPIWARRLDAAHILDYRARQAWMFVITMLFFVSASILGLKWLFWVGALSLGMAFAGGKLGWNLGHNDFASDDKSTLYMGIHVTLTGIRGLIAPLVGVSVYQLLESIGPGLGRYVLVFPFTLTLGGAVTFVVLARLHRKETEAS</sequence>
<keyword evidence="1 4" id="KW-0812">Transmembrane</keyword>
<organism evidence="5 6">
    <name type="scientific">Wenzhouxiangella sediminis</name>
    <dbReference type="NCBI Taxonomy" id="1792836"/>
    <lineage>
        <taxon>Bacteria</taxon>
        <taxon>Pseudomonadati</taxon>
        <taxon>Pseudomonadota</taxon>
        <taxon>Gammaproteobacteria</taxon>
        <taxon>Chromatiales</taxon>
        <taxon>Wenzhouxiangellaceae</taxon>
        <taxon>Wenzhouxiangella</taxon>
    </lineage>
</organism>
<dbReference type="GO" id="GO:0022857">
    <property type="term" value="F:transmembrane transporter activity"/>
    <property type="evidence" value="ECO:0007669"/>
    <property type="project" value="InterPro"/>
</dbReference>
<dbReference type="Proteomes" id="UP000260351">
    <property type="component" value="Unassembled WGS sequence"/>
</dbReference>
<feature type="transmembrane region" description="Helical" evidence="4">
    <location>
        <begin position="114"/>
        <end position="140"/>
    </location>
</feature>
<reference evidence="5 6" key="1">
    <citation type="submission" date="2018-08" db="EMBL/GenBank/DDBJ databases">
        <title>Wenzhouxiangella salilacus sp. nov., a novel bacterium isolated from a saline lake in Xinjiang Province, China.</title>
        <authorList>
            <person name="Han S."/>
        </authorList>
    </citation>
    <scope>NUCLEOTIDE SEQUENCE [LARGE SCALE GENOMIC DNA]</scope>
    <source>
        <strain evidence="5 6">XDB06</strain>
    </source>
</reference>
<feature type="transmembrane region" description="Helical" evidence="4">
    <location>
        <begin position="243"/>
        <end position="265"/>
    </location>
</feature>
<feature type="transmembrane region" description="Helical" evidence="4">
    <location>
        <begin position="277"/>
        <end position="296"/>
    </location>
</feature>
<feature type="transmembrane region" description="Helical" evidence="4">
    <location>
        <begin position="56"/>
        <end position="78"/>
    </location>
</feature>
<evidence type="ECO:0000313" key="6">
    <source>
        <dbReference type="Proteomes" id="UP000260351"/>
    </source>
</evidence>